<dbReference type="SUPFAM" id="SSF51735">
    <property type="entry name" value="NAD(P)-binding Rossmann-fold domains"/>
    <property type="match status" value="1"/>
</dbReference>
<evidence type="ECO:0000256" key="3">
    <source>
        <dbReference type="ARBA" id="ARBA00023027"/>
    </source>
</evidence>
<dbReference type="PANTHER" id="PTHR42789:SF1">
    <property type="entry name" value="D-ISOMER SPECIFIC 2-HYDROXYACID DEHYDROGENASE FAMILY PROTEIN (AFU_ORTHOLOGUE AFUA_6G10090)"/>
    <property type="match status" value="1"/>
</dbReference>
<feature type="domain" description="D-isomer specific 2-hydroxyacid dehydrogenase catalytic" evidence="6">
    <location>
        <begin position="32"/>
        <end position="333"/>
    </location>
</feature>
<dbReference type="CDD" id="cd12173">
    <property type="entry name" value="PGDH_4"/>
    <property type="match status" value="1"/>
</dbReference>
<dbReference type="STRING" id="1227493.C483_05758"/>
<dbReference type="Pfam" id="PF02826">
    <property type="entry name" value="2-Hacid_dh_C"/>
    <property type="match status" value="1"/>
</dbReference>
<protein>
    <submittedName>
        <fullName evidence="8">D-isomer specific 2-hydroxyacid dehydrogenase NAD-binding protein</fullName>
    </submittedName>
</protein>
<comment type="similarity">
    <text evidence="1 4">Belongs to the D-isomer specific 2-hydroxyacid dehydrogenase family.</text>
</comment>
<sequence>MSDPDADPAVADGEPAETDEQSQWHVLLPATIDPAGPALLEEFATTTHIDEFDDHEHLLATADQFDAVVTRIERLDAKFIGRASNLKHISKHGVGYDNIDVAAASDNGVVVTNTPGVNSRAVAEHAITLMLAVRRRLLGADRRLRNGEWEGHGTTDELRDDTIGLFGCGDIARIVADLATGLGMTCLTYDPYVDEETLPDSISAVDSLESLLDRADVLSIHTPLTPETRHAISHDELEHLSSSGILINTARAEVVDRDALADALESDAIAGAGIDVFEAEPPTTEGPLFEHENVILTPHIGAQTTESLRNMSLEAAENVKSVFEGELPATTINDVSL</sequence>
<evidence type="ECO:0000313" key="9">
    <source>
        <dbReference type="Proteomes" id="UP000011519"/>
    </source>
</evidence>
<dbReference type="Proteomes" id="UP000011519">
    <property type="component" value="Unassembled WGS sequence"/>
</dbReference>
<feature type="domain" description="D-isomer specific 2-hydroxyacid dehydrogenase NAD-binding" evidence="7">
    <location>
        <begin position="127"/>
        <end position="301"/>
    </location>
</feature>
<evidence type="ECO:0000259" key="6">
    <source>
        <dbReference type="Pfam" id="PF00389"/>
    </source>
</evidence>
<evidence type="ECO:0000313" key="8">
    <source>
        <dbReference type="EMBL" id="ELY93445.1"/>
    </source>
</evidence>
<evidence type="ECO:0000259" key="7">
    <source>
        <dbReference type="Pfam" id="PF02826"/>
    </source>
</evidence>
<proteinExistence type="inferred from homology"/>
<keyword evidence="3" id="KW-0520">NAD</keyword>
<dbReference type="InterPro" id="IPR036291">
    <property type="entry name" value="NAD(P)-bd_dom_sf"/>
</dbReference>
<keyword evidence="9" id="KW-1185">Reference proteome</keyword>
<dbReference type="InterPro" id="IPR006139">
    <property type="entry name" value="D-isomer_2_OHA_DH_cat_dom"/>
</dbReference>
<dbReference type="AlphaFoldDB" id="M0A3W3"/>
<organism evidence="8 9">
    <name type="scientific">Natrialba hulunbeirensis JCM 10989</name>
    <dbReference type="NCBI Taxonomy" id="1227493"/>
    <lineage>
        <taxon>Archaea</taxon>
        <taxon>Methanobacteriati</taxon>
        <taxon>Methanobacteriota</taxon>
        <taxon>Stenosarchaea group</taxon>
        <taxon>Halobacteria</taxon>
        <taxon>Halobacteriales</taxon>
        <taxon>Natrialbaceae</taxon>
        <taxon>Natrialba</taxon>
    </lineage>
</organism>
<dbReference type="Gene3D" id="3.40.50.720">
    <property type="entry name" value="NAD(P)-binding Rossmann-like Domain"/>
    <property type="match status" value="2"/>
</dbReference>
<evidence type="ECO:0000256" key="4">
    <source>
        <dbReference type="RuleBase" id="RU003719"/>
    </source>
</evidence>
<dbReference type="PANTHER" id="PTHR42789">
    <property type="entry name" value="D-ISOMER SPECIFIC 2-HYDROXYACID DEHYDROGENASE FAMILY PROTEIN (AFU_ORTHOLOGUE AFUA_6G10090)"/>
    <property type="match status" value="1"/>
</dbReference>
<dbReference type="GO" id="GO:0016616">
    <property type="term" value="F:oxidoreductase activity, acting on the CH-OH group of donors, NAD or NADP as acceptor"/>
    <property type="evidence" value="ECO:0007669"/>
    <property type="project" value="InterPro"/>
</dbReference>
<evidence type="ECO:0000256" key="1">
    <source>
        <dbReference type="ARBA" id="ARBA00005854"/>
    </source>
</evidence>
<dbReference type="PATRIC" id="fig|1227493.4.peg.1124"/>
<reference evidence="8 9" key="1">
    <citation type="journal article" date="2014" name="PLoS Genet.">
        <title>Phylogenetically driven sequencing of extremely halophilic archaea reveals strategies for static and dynamic osmo-response.</title>
        <authorList>
            <person name="Becker E.A."/>
            <person name="Seitzer P.M."/>
            <person name="Tritt A."/>
            <person name="Larsen D."/>
            <person name="Krusor M."/>
            <person name="Yao A.I."/>
            <person name="Wu D."/>
            <person name="Madern D."/>
            <person name="Eisen J.A."/>
            <person name="Darling A.E."/>
            <person name="Facciotti M.T."/>
        </authorList>
    </citation>
    <scope>NUCLEOTIDE SEQUENCE [LARGE SCALE GENOMIC DNA]</scope>
    <source>
        <strain evidence="8 9">JCM 10989</strain>
    </source>
</reference>
<evidence type="ECO:0000256" key="5">
    <source>
        <dbReference type="SAM" id="MobiDB-lite"/>
    </source>
</evidence>
<gene>
    <name evidence="8" type="ORF">C483_05758</name>
</gene>
<dbReference type="FunFam" id="3.40.50.720:FF:000203">
    <property type="entry name" value="D-3-phosphoglycerate dehydrogenase (SerA)"/>
    <property type="match status" value="1"/>
</dbReference>
<dbReference type="SUPFAM" id="SSF52283">
    <property type="entry name" value="Formate/glycerate dehydrogenase catalytic domain-like"/>
    <property type="match status" value="1"/>
</dbReference>
<dbReference type="Pfam" id="PF00389">
    <property type="entry name" value="2-Hacid_dh"/>
    <property type="match status" value="1"/>
</dbReference>
<name>M0A3W3_9EURY</name>
<dbReference type="InterPro" id="IPR050857">
    <property type="entry name" value="D-2-hydroxyacid_DH"/>
</dbReference>
<dbReference type="EMBL" id="AOIM01000014">
    <property type="protein sequence ID" value="ELY93445.1"/>
    <property type="molecule type" value="Genomic_DNA"/>
</dbReference>
<evidence type="ECO:0000256" key="2">
    <source>
        <dbReference type="ARBA" id="ARBA00023002"/>
    </source>
</evidence>
<comment type="caution">
    <text evidence="8">The sequence shown here is derived from an EMBL/GenBank/DDBJ whole genome shotgun (WGS) entry which is preliminary data.</text>
</comment>
<dbReference type="RefSeq" id="WP_006652392.1">
    <property type="nucleotide sequence ID" value="NZ_AOIM01000014.1"/>
</dbReference>
<accession>M0A3W3</accession>
<dbReference type="InterPro" id="IPR006140">
    <property type="entry name" value="D-isomer_DH_NAD-bd"/>
</dbReference>
<keyword evidence="2 4" id="KW-0560">Oxidoreductase</keyword>
<dbReference type="GO" id="GO:0051287">
    <property type="term" value="F:NAD binding"/>
    <property type="evidence" value="ECO:0007669"/>
    <property type="project" value="InterPro"/>
</dbReference>
<feature type="region of interest" description="Disordered" evidence="5">
    <location>
        <begin position="1"/>
        <end position="21"/>
    </location>
</feature>